<keyword evidence="2" id="KW-1185">Reference proteome</keyword>
<sequence>MKTIIDILNHDTLLHIFYFLSDTDKVRFTMANQYMTQYINYIIFTDLHEYELVRFLPFKNNFHRLSFRPRYDIIPPVITDLIIGEDYVGSLKNVIPSSVKKLTIDYNIYQKNKQFIQPNIILHFTGRLLKFTYDFYDIETYSDCYSRMDQCSKGPMCGITKILSITTKINNNNLNLTSQKKKVDLFFELIDKNSKPINLSSNIIKVPVKKFSVNENFIKRKFSKYHR</sequence>
<accession>A0ABM7NRM9</accession>
<dbReference type="EMBL" id="AP024483">
    <property type="protein sequence ID" value="BCS82823.1"/>
    <property type="molecule type" value="Genomic_DNA"/>
</dbReference>
<organism evidence="1 2">
    <name type="scientific">Cotonvirus japonicus</name>
    <dbReference type="NCBI Taxonomy" id="2811091"/>
    <lineage>
        <taxon>Viruses</taxon>
        <taxon>Varidnaviria</taxon>
        <taxon>Bamfordvirae</taxon>
        <taxon>Nucleocytoviricota</taxon>
        <taxon>Megaviricetes</taxon>
        <taxon>Imitervirales</taxon>
        <taxon>Mimiviridae</taxon>
        <taxon>Megamimivirinae</taxon>
        <taxon>Cotonvirus</taxon>
        <taxon>Cotonvirus japonicum</taxon>
    </lineage>
</organism>
<proteinExistence type="predicted"/>
<reference evidence="1 2" key="1">
    <citation type="submission" date="2021-02" db="EMBL/GenBank/DDBJ databases">
        <title>Cotonvirus japonicus, which uses Golgi apparatus of host cells for its virion factory, phylogenetically links tailed tupanvirus and icosahedral mimivirus.</title>
        <authorList>
            <person name="Takahashi H."/>
            <person name="Fukaya S."/>
            <person name="Song C."/>
            <person name="Murata K."/>
            <person name="Takemura M."/>
        </authorList>
    </citation>
    <scope>NUCLEOTIDE SEQUENCE [LARGE SCALE GENOMIC DNA]</scope>
</reference>
<evidence type="ECO:0000313" key="1">
    <source>
        <dbReference type="EMBL" id="BCS82823.1"/>
    </source>
</evidence>
<dbReference type="RefSeq" id="YP_010841431.1">
    <property type="nucleotide sequence ID" value="NC_079139.1"/>
</dbReference>
<protein>
    <submittedName>
        <fullName evidence="1">F-box and FNIP repeat-containing protein</fullName>
    </submittedName>
</protein>
<dbReference type="Proteomes" id="UP001321479">
    <property type="component" value="Segment"/>
</dbReference>
<name>A0ABM7NRM9_9VIRU</name>
<dbReference type="GeneID" id="80558028"/>
<evidence type="ECO:0000313" key="2">
    <source>
        <dbReference type="Proteomes" id="UP001321479"/>
    </source>
</evidence>